<gene>
    <name evidence="6" type="primary">gltC_2</name>
    <name evidence="6" type="ORF">SSLFYP27_01281</name>
</gene>
<dbReference type="InterPro" id="IPR036388">
    <property type="entry name" value="WH-like_DNA-bd_sf"/>
</dbReference>
<evidence type="ECO:0000256" key="1">
    <source>
        <dbReference type="ARBA" id="ARBA00009437"/>
    </source>
</evidence>
<feature type="domain" description="HTH lysR-type" evidence="5">
    <location>
        <begin position="1"/>
        <end position="58"/>
    </location>
</feature>
<comment type="similarity">
    <text evidence="1">Belongs to the LysR transcriptional regulatory family.</text>
</comment>
<evidence type="ECO:0000256" key="4">
    <source>
        <dbReference type="ARBA" id="ARBA00023163"/>
    </source>
</evidence>
<dbReference type="FunFam" id="1.10.10.10:FF:000001">
    <property type="entry name" value="LysR family transcriptional regulator"/>
    <property type="match status" value="1"/>
</dbReference>
<dbReference type="AlphaFoldDB" id="A0A6N3BHX7"/>
<dbReference type="GO" id="GO:0005829">
    <property type="term" value="C:cytosol"/>
    <property type="evidence" value="ECO:0007669"/>
    <property type="project" value="TreeGrafter"/>
</dbReference>
<dbReference type="Gene3D" id="1.10.10.10">
    <property type="entry name" value="Winged helix-like DNA-binding domain superfamily/Winged helix DNA-binding domain"/>
    <property type="match status" value="1"/>
</dbReference>
<dbReference type="SUPFAM" id="SSF46785">
    <property type="entry name" value="Winged helix' DNA-binding domain"/>
    <property type="match status" value="1"/>
</dbReference>
<dbReference type="InterPro" id="IPR050950">
    <property type="entry name" value="HTH-type_LysR_regulators"/>
</dbReference>
<dbReference type="PRINTS" id="PR00039">
    <property type="entry name" value="HTHLYSR"/>
</dbReference>
<dbReference type="RefSeq" id="WP_156666696.1">
    <property type="nucleotide sequence ID" value="NZ_CACRUO010000030.1"/>
</dbReference>
<dbReference type="InterPro" id="IPR005119">
    <property type="entry name" value="LysR_subst-bd"/>
</dbReference>
<dbReference type="InterPro" id="IPR036390">
    <property type="entry name" value="WH_DNA-bd_sf"/>
</dbReference>
<sequence length="302" mass="34060">MNFTQLYYVKTITETGSITKAATLLHITQSALSQSISHLEDELNLKLFQRQKSGTTLTPQGKEIYPFILDLLEQESTLYEKIETLNSEMKGTLSIATVPSLFMTIVPSVMSTFKRDNPNIDVQITEAENDEVQRLVVSGEADIGLYTILKEEDLDVRGARYAPLFSSGFTAIVPSDSKLAYYKQLSLEDIKGFPFILNDRNFYKKNIQNFEEKNGSINLLFSTENVGVLFNSVAEGLGISILSDLMVESTPYYQRDMITTVSVGAPFNQMIEYGVLYMEDSEKQKQISEFTKYLVKAAHDNH</sequence>
<dbReference type="CDD" id="cd05466">
    <property type="entry name" value="PBP2_LTTR_substrate"/>
    <property type="match status" value="1"/>
</dbReference>
<reference evidence="6" key="1">
    <citation type="submission" date="2019-11" db="EMBL/GenBank/DDBJ databases">
        <authorList>
            <person name="Feng L."/>
        </authorList>
    </citation>
    <scope>NUCLEOTIDE SEQUENCE</scope>
    <source>
        <strain evidence="6">SsimulansLFYP27</strain>
    </source>
</reference>
<dbReference type="Pfam" id="PF00126">
    <property type="entry name" value="HTH_1"/>
    <property type="match status" value="1"/>
</dbReference>
<evidence type="ECO:0000256" key="3">
    <source>
        <dbReference type="ARBA" id="ARBA00023125"/>
    </source>
</evidence>
<name>A0A6N3BHX7_STASI</name>
<evidence type="ECO:0000256" key="2">
    <source>
        <dbReference type="ARBA" id="ARBA00023015"/>
    </source>
</evidence>
<dbReference type="PANTHER" id="PTHR30419">
    <property type="entry name" value="HTH-TYPE TRANSCRIPTIONAL REGULATOR YBHD"/>
    <property type="match status" value="1"/>
</dbReference>
<evidence type="ECO:0000313" key="6">
    <source>
        <dbReference type="EMBL" id="VYU04406.1"/>
    </source>
</evidence>
<dbReference type="EMBL" id="CACRUO010000030">
    <property type="protein sequence ID" value="VYU04406.1"/>
    <property type="molecule type" value="Genomic_DNA"/>
</dbReference>
<protein>
    <submittedName>
        <fullName evidence="6">HTH-type transcriptional regulator GltC</fullName>
    </submittedName>
</protein>
<dbReference type="SUPFAM" id="SSF53850">
    <property type="entry name" value="Periplasmic binding protein-like II"/>
    <property type="match status" value="1"/>
</dbReference>
<dbReference type="Gene3D" id="3.40.190.290">
    <property type="match status" value="1"/>
</dbReference>
<dbReference type="PROSITE" id="PS50931">
    <property type="entry name" value="HTH_LYSR"/>
    <property type="match status" value="1"/>
</dbReference>
<proteinExistence type="inferred from homology"/>
<evidence type="ECO:0000259" key="5">
    <source>
        <dbReference type="PROSITE" id="PS50931"/>
    </source>
</evidence>
<dbReference type="PANTHER" id="PTHR30419:SF28">
    <property type="entry name" value="HTH-TYPE TRANSCRIPTIONAL REGULATOR BSDA"/>
    <property type="match status" value="1"/>
</dbReference>
<dbReference type="Pfam" id="PF03466">
    <property type="entry name" value="LysR_substrate"/>
    <property type="match status" value="1"/>
</dbReference>
<dbReference type="InterPro" id="IPR000847">
    <property type="entry name" value="LysR_HTH_N"/>
</dbReference>
<dbReference type="GO" id="GO:0003677">
    <property type="term" value="F:DNA binding"/>
    <property type="evidence" value="ECO:0007669"/>
    <property type="project" value="UniProtKB-KW"/>
</dbReference>
<accession>A0A6N3BHX7</accession>
<organism evidence="6">
    <name type="scientific">Staphylococcus simulans</name>
    <dbReference type="NCBI Taxonomy" id="1286"/>
    <lineage>
        <taxon>Bacteria</taxon>
        <taxon>Bacillati</taxon>
        <taxon>Bacillota</taxon>
        <taxon>Bacilli</taxon>
        <taxon>Bacillales</taxon>
        <taxon>Staphylococcaceae</taxon>
        <taxon>Staphylococcus</taxon>
    </lineage>
</organism>
<keyword evidence="3" id="KW-0238">DNA-binding</keyword>
<dbReference type="GO" id="GO:0003700">
    <property type="term" value="F:DNA-binding transcription factor activity"/>
    <property type="evidence" value="ECO:0007669"/>
    <property type="project" value="InterPro"/>
</dbReference>
<keyword evidence="4" id="KW-0804">Transcription</keyword>
<keyword evidence="2" id="KW-0805">Transcription regulation</keyword>